<dbReference type="InterPro" id="IPR000232">
    <property type="entry name" value="HSF_DNA-bd"/>
</dbReference>
<organism evidence="7 8">
    <name type="scientific">Dreissena polymorpha</name>
    <name type="common">Zebra mussel</name>
    <name type="synonym">Mytilus polymorpha</name>
    <dbReference type="NCBI Taxonomy" id="45954"/>
    <lineage>
        <taxon>Eukaryota</taxon>
        <taxon>Metazoa</taxon>
        <taxon>Spiralia</taxon>
        <taxon>Lophotrochozoa</taxon>
        <taxon>Mollusca</taxon>
        <taxon>Bivalvia</taxon>
        <taxon>Autobranchia</taxon>
        <taxon>Heteroconchia</taxon>
        <taxon>Euheterodonta</taxon>
        <taxon>Imparidentia</taxon>
        <taxon>Neoheterodontei</taxon>
        <taxon>Myida</taxon>
        <taxon>Dreissenoidea</taxon>
        <taxon>Dreissenidae</taxon>
        <taxon>Dreissena</taxon>
    </lineage>
</organism>
<evidence type="ECO:0000256" key="3">
    <source>
        <dbReference type="ARBA" id="ARBA00023125"/>
    </source>
</evidence>
<evidence type="ECO:0000259" key="6">
    <source>
        <dbReference type="Pfam" id="PF00447"/>
    </source>
</evidence>
<name>A0A9D4C436_DREPO</name>
<evidence type="ECO:0000256" key="1">
    <source>
        <dbReference type="ARBA" id="ARBA00004123"/>
    </source>
</evidence>
<reference evidence="7" key="2">
    <citation type="submission" date="2020-11" db="EMBL/GenBank/DDBJ databases">
        <authorList>
            <person name="McCartney M.A."/>
            <person name="Auch B."/>
            <person name="Kono T."/>
            <person name="Mallez S."/>
            <person name="Becker A."/>
            <person name="Gohl D.M."/>
            <person name="Silverstein K.A.T."/>
            <person name="Koren S."/>
            <person name="Bechman K.B."/>
            <person name="Herman A."/>
            <person name="Abrahante J.E."/>
            <person name="Garbe J."/>
        </authorList>
    </citation>
    <scope>NUCLEOTIDE SEQUENCE</scope>
    <source>
        <strain evidence="7">Duluth1</strain>
        <tissue evidence="7">Whole animal</tissue>
    </source>
</reference>
<keyword evidence="8" id="KW-1185">Reference proteome</keyword>
<dbReference type="EMBL" id="JAIWYP010000013">
    <property type="protein sequence ID" value="KAH3717042.1"/>
    <property type="molecule type" value="Genomic_DNA"/>
</dbReference>
<comment type="subcellular location">
    <subcellularLocation>
        <location evidence="1">Nucleus</location>
    </subcellularLocation>
</comment>
<feature type="region of interest" description="Disordered" evidence="5">
    <location>
        <begin position="130"/>
        <end position="178"/>
    </location>
</feature>
<comment type="similarity">
    <text evidence="2">Belongs to the HSF family.</text>
</comment>
<protein>
    <recommendedName>
        <fullName evidence="6">HSF-type DNA-binding domain-containing protein</fullName>
    </recommendedName>
</protein>
<accession>A0A9D4C436</accession>
<dbReference type="SUPFAM" id="SSF46785">
    <property type="entry name" value="Winged helix' DNA-binding domain"/>
    <property type="match status" value="1"/>
</dbReference>
<comment type="caution">
    <text evidence="7">The sequence shown here is derived from an EMBL/GenBank/DDBJ whole genome shotgun (WGS) entry which is preliminary data.</text>
</comment>
<dbReference type="OrthoDB" id="6151152at2759"/>
<evidence type="ECO:0000256" key="2">
    <source>
        <dbReference type="ARBA" id="ARBA00006403"/>
    </source>
</evidence>
<dbReference type="Proteomes" id="UP000828390">
    <property type="component" value="Unassembled WGS sequence"/>
</dbReference>
<evidence type="ECO:0000256" key="5">
    <source>
        <dbReference type="SAM" id="MobiDB-lite"/>
    </source>
</evidence>
<keyword evidence="4" id="KW-0539">Nucleus</keyword>
<sequence length="382" mass="43542">MDSFGEPKRRYRLILDFKCQFPEKLYDVCNDGYLVHWNRNGSVSVRDETTFENSVMTCYPGFLQIPTMLNFKRLFREYGFDRDVNKEGSLEWSHPFFVMNRRDLVQQIKTRRKAYLHPVLTGSADECNRFGPGQVIPTEGKRRYSARRRRQPQRLSAEGSDTPMSRTPDIGGGGDTPLNSSLSIGSSYVVKTPHAVIIEDSTPVKHFTSIPNVNLNQNANCARDARAVMTAYAQNEFTLEEYNQYIVQKRKSEEQKINAAYSANPDSKNKEYWWMYDNTMKGGFVHTVNAQQQKPSMAATGQETMPCGFCKCCSAISNYVHLFGEVPENIQVIDYVEEVVQSQDTDSESGAGSLRLLPDDTYINLVNDAAYVPYSDKIEQEH</sequence>
<dbReference type="Pfam" id="PF00447">
    <property type="entry name" value="HSF_DNA-bind"/>
    <property type="match status" value="1"/>
</dbReference>
<keyword evidence="3" id="KW-0238">DNA-binding</keyword>
<evidence type="ECO:0000313" key="8">
    <source>
        <dbReference type="Proteomes" id="UP000828390"/>
    </source>
</evidence>
<evidence type="ECO:0000313" key="7">
    <source>
        <dbReference type="EMBL" id="KAH3717042.1"/>
    </source>
</evidence>
<dbReference type="GO" id="GO:0003700">
    <property type="term" value="F:DNA-binding transcription factor activity"/>
    <property type="evidence" value="ECO:0007669"/>
    <property type="project" value="InterPro"/>
</dbReference>
<reference evidence="7" key="1">
    <citation type="journal article" date="2019" name="bioRxiv">
        <title>The Genome of the Zebra Mussel, Dreissena polymorpha: A Resource for Invasive Species Research.</title>
        <authorList>
            <person name="McCartney M.A."/>
            <person name="Auch B."/>
            <person name="Kono T."/>
            <person name="Mallez S."/>
            <person name="Zhang Y."/>
            <person name="Obille A."/>
            <person name="Becker A."/>
            <person name="Abrahante J.E."/>
            <person name="Garbe J."/>
            <person name="Badalamenti J.P."/>
            <person name="Herman A."/>
            <person name="Mangelson H."/>
            <person name="Liachko I."/>
            <person name="Sullivan S."/>
            <person name="Sone E.D."/>
            <person name="Koren S."/>
            <person name="Silverstein K.A.T."/>
            <person name="Beckman K.B."/>
            <person name="Gohl D.M."/>
        </authorList>
    </citation>
    <scope>NUCLEOTIDE SEQUENCE</scope>
    <source>
        <strain evidence="7">Duluth1</strain>
        <tissue evidence="7">Whole animal</tissue>
    </source>
</reference>
<dbReference type="GO" id="GO:0005634">
    <property type="term" value="C:nucleus"/>
    <property type="evidence" value="ECO:0007669"/>
    <property type="project" value="UniProtKB-SubCell"/>
</dbReference>
<dbReference type="GO" id="GO:0043565">
    <property type="term" value="F:sequence-specific DNA binding"/>
    <property type="evidence" value="ECO:0007669"/>
    <property type="project" value="InterPro"/>
</dbReference>
<feature type="compositionally biased region" description="Basic residues" evidence="5">
    <location>
        <begin position="143"/>
        <end position="152"/>
    </location>
</feature>
<gene>
    <name evidence="7" type="ORF">DPMN_059822</name>
</gene>
<dbReference type="InterPro" id="IPR036388">
    <property type="entry name" value="WH-like_DNA-bd_sf"/>
</dbReference>
<dbReference type="InterPro" id="IPR036390">
    <property type="entry name" value="WH_DNA-bd_sf"/>
</dbReference>
<proteinExistence type="inferred from homology"/>
<dbReference type="AlphaFoldDB" id="A0A9D4C436"/>
<evidence type="ECO:0000256" key="4">
    <source>
        <dbReference type="ARBA" id="ARBA00023242"/>
    </source>
</evidence>
<dbReference type="Gene3D" id="1.10.10.10">
    <property type="entry name" value="Winged helix-like DNA-binding domain superfamily/Winged helix DNA-binding domain"/>
    <property type="match status" value="1"/>
</dbReference>
<feature type="domain" description="HSF-type DNA-binding" evidence="6">
    <location>
        <begin position="21"/>
        <end position="110"/>
    </location>
</feature>